<accession>A0ABR4NIS1</accession>
<organism evidence="1 2">
    <name type="scientific">Polyrhizophydium stewartii</name>
    <dbReference type="NCBI Taxonomy" id="2732419"/>
    <lineage>
        <taxon>Eukaryota</taxon>
        <taxon>Fungi</taxon>
        <taxon>Fungi incertae sedis</taxon>
        <taxon>Chytridiomycota</taxon>
        <taxon>Chytridiomycota incertae sedis</taxon>
        <taxon>Chytridiomycetes</taxon>
        <taxon>Rhizophydiales</taxon>
        <taxon>Rhizophydiales incertae sedis</taxon>
        <taxon>Polyrhizophydium</taxon>
    </lineage>
</organism>
<sequence length="157" mass="17423">MDPAASIIDSELVAATASCDEHLAHVWCAVESLYRTQTNIVEPAVEELLAIAVLMTREWAAISRETLARMVIAKARPTSACAMGQRLAQLEAEREAADKQLALEIAECDARFTARRRAAFTKFRTRATVILTAATKKDEQRRRSERQLLALARVGKK</sequence>
<protein>
    <submittedName>
        <fullName evidence="1">Uncharacterized protein</fullName>
    </submittedName>
</protein>
<dbReference type="Proteomes" id="UP001527925">
    <property type="component" value="Unassembled WGS sequence"/>
</dbReference>
<reference evidence="1 2" key="1">
    <citation type="submission" date="2023-09" db="EMBL/GenBank/DDBJ databases">
        <title>Pangenome analysis of Batrachochytrium dendrobatidis and related Chytrids.</title>
        <authorList>
            <person name="Yacoub M.N."/>
            <person name="Stajich J.E."/>
            <person name="James T.Y."/>
        </authorList>
    </citation>
    <scope>NUCLEOTIDE SEQUENCE [LARGE SCALE GENOMIC DNA]</scope>
    <source>
        <strain evidence="1 2">JEL0888</strain>
    </source>
</reference>
<dbReference type="EMBL" id="JADGIZ020000003">
    <property type="protein sequence ID" value="KAL2919432.1"/>
    <property type="molecule type" value="Genomic_DNA"/>
</dbReference>
<name>A0ABR4NIS1_9FUNG</name>
<evidence type="ECO:0000313" key="2">
    <source>
        <dbReference type="Proteomes" id="UP001527925"/>
    </source>
</evidence>
<keyword evidence="2" id="KW-1185">Reference proteome</keyword>
<gene>
    <name evidence="1" type="ORF">HK105_201077</name>
</gene>
<comment type="caution">
    <text evidence="1">The sequence shown here is derived from an EMBL/GenBank/DDBJ whole genome shotgun (WGS) entry which is preliminary data.</text>
</comment>
<evidence type="ECO:0000313" key="1">
    <source>
        <dbReference type="EMBL" id="KAL2919432.1"/>
    </source>
</evidence>
<proteinExistence type="predicted"/>